<dbReference type="Proteomes" id="UP000177478">
    <property type="component" value="Unassembled WGS sequence"/>
</dbReference>
<dbReference type="Gene3D" id="3.30.1390.10">
    <property type="match status" value="1"/>
</dbReference>
<evidence type="ECO:0000313" key="8">
    <source>
        <dbReference type="EMBL" id="OGN20253.1"/>
    </source>
</evidence>
<dbReference type="STRING" id="1802689.A3F25_02250"/>
<dbReference type="HAMAP" id="MF_00368">
    <property type="entry name" value="Ribosomal_bL12"/>
    <property type="match status" value="1"/>
</dbReference>
<keyword evidence="2 4" id="KW-0689">Ribosomal protein</keyword>
<evidence type="ECO:0000256" key="4">
    <source>
        <dbReference type="HAMAP-Rule" id="MF_00368"/>
    </source>
</evidence>
<dbReference type="SUPFAM" id="SSF54736">
    <property type="entry name" value="ClpS-like"/>
    <property type="match status" value="1"/>
</dbReference>
<dbReference type="SUPFAM" id="SSF48300">
    <property type="entry name" value="Ribosomal protein L7/12, oligomerisation (N-terminal) domain"/>
    <property type="match status" value="1"/>
</dbReference>
<dbReference type="GO" id="GO:0003729">
    <property type="term" value="F:mRNA binding"/>
    <property type="evidence" value="ECO:0007669"/>
    <property type="project" value="TreeGrafter"/>
</dbReference>
<dbReference type="GO" id="GO:0022625">
    <property type="term" value="C:cytosolic large ribosomal subunit"/>
    <property type="evidence" value="ECO:0007669"/>
    <property type="project" value="TreeGrafter"/>
</dbReference>
<dbReference type="InterPro" id="IPR014719">
    <property type="entry name" value="Ribosomal_bL12_C/ClpS-like"/>
</dbReference>
<dbReference type="Pfam" id="PF00542">
    <property type="entry name" value="Ribosomal_L12"/>
    <property type="match status" value="1"/>
</dbReference>
<gene>
    <name evidence="4" type="primary">rplL</name>
    <name evidence="8" type="ORF">A3F25_02250</name>
</gene>
<name>A0A1F8G4J3_9BACT</name>
<comment type="similarity">
    <text evidence="1 4">Belongs to the bacterial ribosomal protein bL12 family.</text>
</comment>
<protein>
    <recommendedName>
        <fullName evidence="4">Large ribosomal subunit protein bL12</fullName>
    </recommendedName>
</protein>
<keyword evidence="3 4" id="KW-0687">Ribonucleoprotein</keyword>
<dbReference type="Pfam" id="PF16320">
    <property type="entry name" value="Ribosomal_L12_N"/>
    <property type="match status" value="1"/>
</dbReference>
<reference evidence="8 9" key="1">
    <citation type="journal article" date="2016" name="Nat. Commun.">
        <title>Thousands of microbial genomes shed light on interconnected biogeochemical processes in an aquifer system.</title>
        <authorList>
            <person name="Anantharaman K."/>
            <person name="Brown C.T."/>
            <person name="Hug L.A."/>
            <person name="Sharon I."/>
            <person name="Castelle C.J."/>
            <person name="Probst A.J."/>
            <person name="Thomas B.C."/>
            <person name="Singh A."/>
            <person name="Wilkins M.J."/>
            <person name="Karaoz U."/>
            <person name="Brodie E.L."/>
            <person name="Williams K.H."/>
            <person name="Hubbard S.S."/>
            <person name="Banfield J.F."/>
        </authorList>
    </citation>
    <scope>NUCLEOTIDE SEQUENCE [LARGE SCALE GENOMIC DNA]</scope>
</reference>
<dbReference type="NCBIfam" id="TIGR00855">
    <property type="entry name" value="L12"/>
    <property type="match status" value="1"/>
</dbReference>
<comment type="function">
    <text evidence="4">Forms part of the ribosomal stalk which helps the ribosome interact with GTP-bound translation factors. Is thus essential for accurate translation.</text>
</comment>
<dbReference type="EMBL" id="MGKD01000006">
    <property type="protein sequence ID" value="OGN20253.1"/>
    <property type="molecule type" value="Genomic_DNA"/>
</dbReference>
<proteinExistence type="inferred from homology"/>
<evidence type="ECO:0000256" key="2">
    <source>
        <dbReference type="ARBA" id="ARBA00022980"/>
    </source>
</evidence>
<evidence type="ECO:0000256" key="3">
    <source>
        <dbReference type="ARBA" id="ARBA00023274"/>
    </source>
</evidence>
<organism evidence="8 9">
    <name type="scientific">Candidatus Yanofskybacteria bacterium RIFCSPHIGHO2_12_FULL_45_19b</name>
    <dbReference type="NCBI Taxonomy" id="1802689"/>
    <lineage>
        <taxon>Bacteria</taxon>
        <taxon>Candidatus Yanofskyibacteriota</taxon>
    </lineage>
</organism>
<evidence type="ECO:0000256" key="1">
    <source>
        <dbReference type="ARBA" id="ARBA00007197"/>
    </source>
</evidence>
<dbReference type="FunFam" id="3.30.1390.10:FF:000001">
    <property type="entry name" value="50S ribosomal protein L7/L12"/>
    <property type="match status" value="1"/>
</dbReference>
<feature type="domain" description="Large ribosomal subunit protein bL12 oligomerization" evidence="7">
    <location>
        <begin position="3"/>
        <end position="50"/>
    </location>
</feature>
<comment type="caution">
    <text evidence="8">The sequence shown here is derived from an EMBL/GenBank/DDBJ whole genome shotgun (WGS) entry which is preliminary data.</text>
</comment>
<feature type="domain" description="Large ribosomal subunit protein bL12 C-terminal" evidence="6">
    <location>
        <begin position="61"/>
        <end position="126"/>
    </location>
</feature>
<keyword evidence="5" id="KW-0175">Coiled coil</keyword>
<dbReference type="GO" id="GO:0006412">
    <property type="term" value="P:translation"/>
    <property type="evidence" value="ECO:0007669"/>
    <property type="project" value="UniProtKB-UniRule"/>
</dbReference>
<comment type="subunit">
    <text evidence="4">Homodimer. Part of the ribosomal stalk of the 50S ribosomal subunit. Forms a multimeric L10(L12)X complex, where L10 forms an elongated spine to which 2 to 4 L12 dimers bind in a sequential fashion. Binds GTP-bound translation factors.</text>
</comment>
<dbReference type="InterPro" id="IPR013823">
    <property type="entry name" value="Ribosomal_bL12_C"/>
</dbReference>
<dbReference type="CDD" id="cd00387">
    <property type="entry name" value="Ribosomal_L7_L12"/>
    <property type="match status" value="1"/>
</dbReference>
<dbReference type="PANTHER" id="PTHR45987">
    <property type="entry name" value="39S RIBOSOMAL PROTEIN L12"/>
    <property type="match status" value="1"/>
</dbReference>
<dbReference type="InterPro" id="IPR008932">
    <property type="entry name" value="Ribosomal_bL12_oligo"/>
</dbReference>
<dbReference type="InterPro" id="IPR000206">
    <property type="entry name" value="Ribosomal_bL12"/>
</dbReference>
<dbReference type="GO" id="GO:0003735">
    <property type="term" value="F:structural constituent of ribosome"/>
    <property type="evidence" value="ECO:0007669"/>
    <property type="project" value="InterPro"/>
</dbReference>
<evidence type="ECO:0000256" key="5">
    <source>
        <dbReference type="SAM" id="Coils"/>
    </source>
</evidence>
<accession>A0A1F8G4J3</accession>
<dbReference type="Gene3D" id="1.20.5.710">
    <property type="entry name" value="Single helix bin"/>
    <property type="match status" value="1"/>
</dbReference>
<evidence type="ECO:0000259" key="7">
    <source>
        <dbReference type="Pfam" id="PF16320"/>
    </source>
</evidence>
<evidence type="ECO:0000313" key="9">
    <source>
        <dbReference type="Proteomes" id="UP000177478"/>
    </source>
</evidence>
<sequence>MAKEDLIKQIEEMTVLELAELVKALEEKFGVSASAMMAAPAATASAGGEAGGAAEEKTAWTVVLKDGGANKIQTIKVVKDITGKGLKEAKDLVDGAPQNIKENVKKEEAEELKKKLEEAGATVELK</sequence>
<dbReference type="AlphaFoldDB" id="A0A1F8G4J3"/>
<dbReference type="PANTHER" id="PTHR45987:SF4">
    <property type="entry name" value="LARGE RIBOSOMAL SUBUNIT PROTEIN BL12M"/>
    <property type="match status" value="1"/>
</dbReference>
<dbReference type="InterPro" id="IPR036235">
    <property type="entry name" value="Ribosomal_bL12_oligo_N_sf"/>
</dbReference>
<feature type="coiled-coil region" evidence="5">
    <location>
        <begin position="99"/>
        <end position="126"/>
    </location>
</feature>
<evidence type="ECO:0000259" key="6">
    <source>
        <dbReference type="Pfam" id="PF00542"/>
    </source>
</evidence>